<dbReference type="GO" id="GO:0089701">
    <property type="term" value="C:U2AF complex"/>
    <property type="evidence" value="ECO:0007669"/>
    <property type="project" value="InterPro"/>
</dbReference>
<dbReference type="GO" id="GO:0003723">
    <property type="term" value="F:RNA binding"/>
    <property type="evidence" value="ECO:0007669"/>
    <property type="project" value="UniProtKB-UniRule"/>
</dbReference>
<dbReference type="Ensembl" id="ENSPTET00000022151.1">
    <property type="protein sequence ID" value="ENSPTEP00000014791.1"/>
    <property type="gene ID" value="ENSPTEG00000016486.1"/>
</dbReference>
<dbReference type="Gene3D" id="3.30.70.330">
    <property type="match status" value="1"/>
</dbReference>
<evidence type="ECO:0000256" key="12">
    <source>
        <dbReference type="PROSITE-ProRule" id="PRU00723"/>
    </source>
</evidence>
<reference evidence="16" key="2">
    <citation type="submission" date="2025-09" db="UniProtKB">
        <authorList>
            <consortium name="Ensembl"/>
        </authorList>
    </citation>
    <scope>IDENTIFICATION</scope>
</reference>
<dbReference type="GO" id="GO:0008270">
    <property type="term" value="F:zinc ion binding"/>
    <property type="evidence" value="ECO:0007669"/>
    <property type="project" value="UniProtKB-KW"/>
</dbReference>
<dbReference type="InterPro" id="IPR009145">
    <property type="entry name" value="U2AF_small"/>
</dbReference>
<keyword evidence="7 11" id="KW-0694">RNA-binding</keyword>
<keyword evidence="4" id="KW-0677">Repeat</keyword>
<evidence type="ECO:0008006" key="18">
    <source>
        <dbReference type="Google" id="ProtNLM"/>
    </source>
</evidence>
<feature type="compositionally biased region" description="Basic and acidic residues" evidence="13">
    <location>
        <begin position="270"/>
        <end position="291"/>
    </location>
</feature>
<accession>A0A8C9H614</accession>
<keyword evidence="6 12" id="KW-0862">Zinc</keyword>
<dbReference type="GO" id="GO:0003677">
    <property type="term" value="F:DNA binding"/>
    <property type="evidence" value="ECO:0007669"/>
    <property type="project" value="UniProtKB-KW"/>
</dbReference>
<dbReference type="SMART" id="SM00361">
    <property type="entry name" value="RRM_1"/>
    <property type="match status" value="1"/>
</dbReference>
<dbReference type="SMART" id="SM00356">
    <property type="entry name" value="ZnF_C3H1"/>
    <property type="match status" value="2"/>
</dbReference>
<dbReference type="Proteomes" id="UP000694416">
    <property type="component" value="Unplaced"/>
</dbReference>
<evidence type="ECO:0000256" key="1">
    <source>
        <dbReference type="ARBA" id="ARBA00004123"/>
    </source>
</evidence>
<feature type="zinc finger region" description="C3H1-type" evidence="12">
    <location>
        <begin position="12"/>
        <end position="40"/>
    </location>
</feature>
<evidence type="ECO:0000259" key="14">
    <source>
        <dbReference type="PROSITE" id="PS50102"/>
    </source>
</evidence>
<keyword evidence="3 12" id="KW-0479">Metal-binding</keyword>
<dbReference type="CDD" id="cd12287">
    <property type="entry name" value="RRM_U2AF35_like"/>
    <property type="match status" value="1"/>
</dbReference>
<evidence type="ECO:0000256" key="2">
    <source>
        <dbReference type="ARBA" id="ARBA00022664"/>
    </source>
</evidence>
<dbReference type="InterPro" id="IPR035979">
    <property type="entry name" value="RBD_domain_sf"/>
</dbReference>
<feature type="region of interest" description="Disordered" evidence="13">
    <location>
        <begin position="197"/>
        <end position="330"/>
    </location>
</feature>
<dbReference type="AlphaFoldDB" id="A0A8C9H614"/>
<protein>
    <recommendedName>
        <fullName evidence="18">Splicing factor U2AF small subunit</fullName>
    </recommendedName>
</protein>
<feature type="domain" description="C3H1-type" evidence="15">
    <location>
        <begin position="149"/>
        <end position="176"/>
    </location>
</feature>
<dbReference type="Pfam" id="PF00076">
    <property type="entry name" value="RRM_1"/>
    <property type="match status" value="1"/>
</dbReference>
<reference evidence="16" key="1">
    <citation type="submission" date="2025-08" db="UniProtKB">
        <authorList>
            <consortium name="Ensembl"/>
        </authorList>
    </citation>
    <scope>IDENTIFICATION</scope>
</reference>
<feature type="compositionally biased region" description="Basic and acidic residues" evidence="13">
    <location>
        <begin position="203"/>
        <end position="225"/>
    </location>
</feature>
<feature type="zinc finger region" description="C3H1-type" evidence="12">
    <location>
        <begin position="149"/>
        <end position="176"/>
    </location>
</feature>
<evidence type="ECO:0000259" key="15">
    <source>
        <dbReference type="PROSITE" id="PS50103"/>
    </source>
</evidence>
<keyword evidence="2" id="KW-0507">mRNA processing</keyword>
<dbReference type="PROSITE" id="PS50102">
    <property type="entry name" value="RRM"/>
    <property type="match status" value="1"/>
</dbReference>
<dbReference type="PRINTS" id="PR01848">
    <property type="entry name" value="U2AUXFACTOR"/>
</dbReference>
<feature type="domain" description="C3H1-type" evidence="15">
    <location>
        <begin position="12"/>
        <end position="40"/>
    </location>
</feature>
<evidence type="ECO:0000256" key="4">
    <source>
        <dbReference type="ARBA" id="ARBA00022737"/>
    </source>
</evidence>
<organism evidence="16 17">
    <name type="scientific">Piliocolobus tephrosceles</name>
    <name type="common">Ugandan red Colobus</name>
    <dbReference type="NCBI Taxonomy" id="591936"/>
    <lineage>
        <taxon>Eukaryota</taxon>
        <taxon>Metazoa</taxon>
        <taxon>Chordata</taxon>
        <taxon>Craniata</taxon>
        <taxon>Vertebrata</taxon>
        <taxon>Euteleostomi</taxon>
        <taxon>Mammalia</taxon>
        <taxon>Eutheria</taxon>
        <taxon>Euarchontoglires</taxon>
        <taxon>Primates</taxon>
        <taxon>Haplorrhini</taxon>
        <taxon>Catarrhini</taxon>
        <taxon>Cercopithecidae</taxon>
        <taxon>Colobinae</taxon>
        <taxon>Piliocolobus</taxon>
    </lineage>
</organism>
<evidence type="ECO:0000256" key="10">
    <source>
        <dbReference type="ARBA" id="ARBA00023242"/>
    </source>
</evidence>
<dbReference type="FunFam" id="3.30.70.330:FF:000122">
    <property type="entry name" value="Splicing factor U2AF small subunit"/>
    <property type="match status" value="1"/>
</dbReference>
<feature type="compositionally biased region" description="Basic and acidic residues" evidence="13">
    <location>
        <begin position="318"/>
        <end position="330"/>
    </location>
</feature>
<evidence type="ECO:0000256" key="6">
    <source>
        <dbReference type="ARBA" id="ARBA00022833"/>
    </source>
</evidence>
<keyword evidence="9" id="KW-0508">mRNA splicing</keyword>
<keyword evidence="5 12" id="KW-0863">Zinc-finger</keyword>
<dbReference type="SUPFAM" id="SSF54928">
    <property type="entry name" value="RNA-binding domain, RBD"/>
    <property type="match status" value="1"/>
</dbReference>
<feature type="compositionally biased region" description="Acidic residues" evidence="13">
    <location>
        <begin position="299"/>
        <end position="310"/>
    </location>
</feature>
<keyword evidence="17" id="KW-1185">Reference proteome</keyword>
<dbReference type="Pfam" id="PF00642">
    <property type="entry name" value="zf-CCCH"/>
    <property type="match status" value="2"/>
</dbReference>
<evidence type="ECO:0000313" key="17">
    <source>
        <dbReference type="Proteomes" id="UP000694416"/>
    </source>
</evidence>
<name>A0A8C9H614_9PRIM</name>
<evidence type="ECO:0000256" key="11">
    <source>
        <dbReference type="PROSITE-ProRule" id="PRU00176"/>
    </source>
</evidence>
<dbReference type="InterPro" id="IPR012677">
    <property type="entry name" value="Nucleotide-bd_a/b_plait_sf"/>
</dbReference>
<evidence type="ECO:0000256" key="9">
    <source>
        <dbReference type="ARBA" id="ARBA00023187"/>
    </source>
</evidence>
<dbReference type="PROSITE" id="PS50103">
    <property type="entry name" value="ZF_C3H1"/>
    <property type="match status" value="2"/>
</dbReference>
<keyword evidence="10" id="KW-0539">Nucleus</keyword>
<evidence type="ECO:0000256" key="13">
    <source>
        <dbReference type="SAM" id="MobiDB-lite"/>
    </source>
</evidence>
<evidence type="ECO:0000313" key="16">
    <source>
        <dbReference type="Ensembl" id="ENSPTEP00000014791.1"/>
    </source>
</evidence>
<evidence type="ECO:0000256" key="8">
    <source>
        <dbReference type="ARBA" id="ARBA00023125"/>
    </source>
</evidence>
<dbReference type="InterPro" id="IPR000571">
    <property type="entry name" value="Znf_CCCH"/>
</dbReference>
<evidence type="ECO:0000256" key="3">
    <source>
        <dbReference type="ARBA" id="ARBA00022723"/>
    </source>
</evidence>
<proteinExistence type="predicted"/>
<dbReference type="InterPro" id="IPR000504">
    <property type="entry name" value="RRM_dom"/>
</dbReference>
<dbReference type="InterPro" id="IPR003954">
    <property type="entry name" value="RRM_euk-type"/>
</dbReference>
<feature type="domain" description="RRM" evidence="14">
    <location>
        <begin position="72"/>
        <end position="147"/>
    </location>
</feature>
<evidence type="ECO:0000256" key="7">
    <source>
        <dbReference type="ARBA" id="ARBA00022884"/>
    </source>
</evidence>
<dbReference type="GO" id="GO:0000398">
    <property type="term" value="P:mRNA splicing, via spliceosome"/>
    <property type="evidence" value="ECO:0007669"/>
    <property type="project" value="InterPro"/>
</dbReference>
<keyword evidence="8" id="KW-0238">DNA-binding</keyword>
<dbReference type="PANTHER" id="PTHR12620">
    <property type="entry name" value="U2 SNRNP AUXILIARY FACTOR, SMALL SUBUNIT"/>
    <property type="match status" value="1"/>
</dbReference>
<evidence type="ECO:0000256" key="5">
    <source>
        <dbReference type="ARBA" id="ARBA00022771"/>
    </source>
</evidence>
<sequence length="330" mass="38951">MAEHLARIIGTEEDRVNCPFFWKIGACRHGDQCSRSHYKPNSAQTLVIRHMYDNPPMAVAIAEGQIVDDEVLDKAADHFEEFYEEVFEELMKYGEIEDMVVCDNIGDHIIGNVYIKYTHEDYAEKAIKELNGRFYAGKPLQIEYTPVTDFREARCRQFVDGQCRRGGYCNFMHMKHVPRSVKKKLYKRMYEQFPEYKKRRHNKYDSDDTRHSSHKGGGERRGSKERYKKNKYRTDDHYRSSKRKNKSESESDNDEDDEETHHRSHKHSKRENSVERRQKIERWNKERELKNKLNKNNDNSDDVADVDADADIGAQKQEGAEKEGLEKIDS</sequence>
<comment type="subcellular location">
    <subcellularLocation>
        <location evidence="1">Nucleus</location>
    </subcellularLocation>
</comment>